<feature type="coiled-coil region" evidence="1">
    <location>
        <begin position="234"/>
        <end position="268"/>
    </location>
</feature>
<accession>A0A563W3D3</accession>
<protein>
    <submittedName>
        <fullName evidence="2">RNA polymerase sigma factor, sigma-70 family</fullName>
    </submittedName>
</protein>
<sequence length="367" mass="41620">MSILRRESEGIEFFTVRATGKSGMSQSGLARMCGVKPHAVNQLLKSVITSSCPDFLKPLQNKELTLGTSYHEFKNITIIKDSVCAVILEWYAFESQRPTEKARQAFRQFAAVGIRTWIQSLTGWQNSVTSPMSPPTKQSVTEKKLSKTLEDSELSPFIQEINALQTQLKIALKHRHAIHNLVEKPVAVDLSLNRIIHTAVHEQSIKLNQALTSLETIKQKAIALELLTLQIPESQNIALTLNQLTNTIEQMRQENNQLRQVIQQQQVLFTPRRKTLSQLKSSDSADLNALLQPRIQEITEILMRSQIRKGGNRAIATCTRKATIYAMYEIGQSLNEIAKSLQIPYETVKTYVKLTRADMRDYYSEQN</sequence>
<organism evidence="2 3">
    <name type="scientific">Hyella patelloides LEGE 07179</name>
    <dbReference type="NCBI Taxonomy" id="945734"/>
    <lineage>
        <taxon>Bacteria</taxon>
        <taxon>Bacillati</taxon>
        <taxon>Cyanobacteriota</taxon>
        <taxon>Cyanophyceae</taxon>
        <taxon>Pleurocapsales</taxon>
        <taxon>Hyellaceae</taxon>
        <taxon>Hyella</taxon>
    </lineage>
</organism>
<dbReference type="Proteomes" id="UP000320055">
    <property type="component" value="Unassembled WGS sequence"/>
</dbReference>
<name>A0A563W3D3_9CYAN</name>
<evidence type="ECO:0000313" key="2">
    <source>
        <dbReference type="EMBL" id="VEP18150.1"/>
    </source>
</evidence>
<gene>
    <name evidence="2" type="ORF">H1P_70033</name>
</gene>
<evidence type="ECO:0000256" key="1">
    <source>
        <dbReference type="SAM" id="Coils"/>
    </source>
</evidence>
<dbReference type="EMBL" id="CAACVJ010000667">
    <property type="protein sequence ID" value="VEP18150.1"/>
    <property type="molecule type" value="Genomic_DNA"/>
</dbReference>
<evidence type="ECO:0000313" key="3">
    <source>
        <dbReference type="Proteomes" id="UP000320055"/>
    </source>
</evidence>
<dbReference type="RefSeq" id="WP_144863493.1">
    <property type="nucleotide sequence ID" value="NZ_LR213771.1"/>
</dbReference>
<dbReference type="OrthoDB" id="574673at2"/>
<proteinExistence type="predicted"/>
<reference evidence="2 3" key="1">
    <citation type="submission" date="2019-01" db="EMBL/GenBank/DDBJ databases">
        <authorList>
            <person name="Brito A."/>
        </authorList>
    </citation>
    <scope>NUCLEOTIDE SEQUENCE [LARGE SCALE GENOMIC DNA]</scope>
    <source>
        <strain evidence="2">1</strain>
    </source>
</reference>
<keyword evidence="1" id="KW-0175">Coiled coil</keyword>
<keyword evidence="3" id="KW-1185">Reference proteome</keyword>
<dbReference type="AlphaFoldDB" id="A0A563W3D3"/>